<comment type="caution">
    <text evidence="1">The sequence shown here is derived from an EMBL/GenBank/DDBJ whole genome shotgun (WGS) entry which is preliminary data.</text>
</comment>
<dbReference type="RefSeq" id="WP_196124337.1">
    <property type="nucleotide sequence ID" value="NZ_JADPMR010000004.1"/>
</dbReference>
<dbReference type="Gene3D" id="3.40.50.720">
    <property type="entry name" value="NAD(P)-binding Rossmann-like Domain"/>
    <property type="match status" value="1"/>
</dbReference>
<dbReference type="InterPro" id="IPR002347">
    <property type="entry name" value="SDR_fam"/>
</dbReference>
<proteinExistence type="predicted"/>
<dbReference type="InterPro" id="IPR052184">
    <property type="entry name" value="SDR_enzymes"/>
</dbReference>
<dbReference type="PRINTS" id="PR00081">
    <property type="entry name" value="GDHRDH"/>
</dbReference>
<dbReference type="Proteomes" id="UP000597206">
    <property type="component" value="Unassembled WGS sequence"/>
</dbReference>
<sequence>MSAVLITGAARGFGRVLAQQFASQSFDLFLVVRSVESAAELQAELPQSHILIADITTDKYVEQLSGWLDDQVLDVVINNAGTGTKAPNLELTKASYLRKEFNSHCVGALNTVQGSLSALKRSQTPTIVNISSRRGSMQMQAEGAAKGSGCSFSYRIGKVSQNMLSLCLADELEDEDFKVVSLHPGRLLTGMSATDAQMTPELAASRLINKIQHGQLPHRHFYNLETETELPW</sequence>
<accession>A0ABS0GJH8</accession>
<evidence type="ECO:0000313" key="1">
    <source>
        <dbReference type="EMBL" id="MBF9002455.1"/>
    </source>
</evidence>
<dbReference type="SUPFAM" id="SSF51735">
    <property type="entry name" value="NAD(P)-binding Rossmann-fold domains"/>
    <property type="match status" value="1"/>
</dbReference>
<organism evidence="1 2">
    <name type="scientific">Vibrio nitrifigilis</name>
    <dbReference type="NCBI Taxonomy" id="2789781"/>
    <lineage>
        <taxon>Bacteria</taxon>
        <taxon>Pseudomonadati</taxon>
        <taxon>Pseudomonadota</taxon>
        <taxon>Gammaproteobacteria</taxon>
        <taxon>Vibrionales</taxon>
        <taxon>Vibrionaceae</taxon>
        <taxon>Vibrio</taxon>
    </lineage>
</organism>
<evidence type="ECO:0000313" key="2">
    <source>
        <dbReference type="Proteomes" id="UP000597206"/>
    </source>
</evidence>
<keyword evidence="2" id="KW-1185">Reference proteome</keyword>
<gene>
    <name evidence="1" type="ORF">I1A42_18445</name>
</gene>
<name>A0ABS0GJH8_9VIBR</name>
<reference evidence="1 2" key="1">
    <citation type="submission" date="2020-11" db="EMBL/GenBank/DDBJ databases">
        <title>Vibrio nitrifigilis sp. nov., a marine nitrogen-fixing bacterium isolated from the lagoon sediment of an islet inside an atoll.</title>
        <authorList>
            <person name="Wang L.-T."/>
            <person name="Shieh W.Y."/>
        </authorList>
    </citation>
    <scope>NUCLEOTIDE SEQUENCE [LARGE SCALE GENOMIC DNA]</scope>
    <source>
        <strain evidence="1 2">NFV-1</strain>
    </source>
</reference>
<dbReference type="PANTHER" id="PTHR45458:SF1">
    <property type="entry name" value="SHORT CHAIN DEHYDROGENASE"/>
    <property type="match status" value="1"/>
</dbReference>
<protein>
    <submittedName>
        <fullName evidence="1">SDR family NAD(P)-dependent oxidoreductase</fullName>
    </submittedName>
</protein>
<dbReference type="EMBL" id="JADPMR010000004">
    <property type="protein sequence ID" value="MBF9002455.1"/>
    <property type="molecule type" value="Genomic_DNA"/>
</dbReference>
<dbReference type="InterPro" id="IPR036291">
    <property type="entry name" value="NAD(P)-bd_dom_sf"/>
</dbReference>
<dbReference type="Pfam" id="PF00106">
    <property type="entry name" value="adh_short"/>
    <property type="match status" value="1"/>
</dbReference>
<dbReference type="PANTHER" id="PTHR45458">
    <property type="entry name" value="SHORT-CHAIN DEHYDROGENASE/REDUCTASE SDR"/>
    <property type="match status" value="1"/>
</dbReference>